<dbReference type="InterPro" id="IPR020904">
    <property type="entry name" value="Sc_DH/Rdtase_CS"/>
</dbReference>
<dbReference type="NCBIfam" id="NF005559">
    <property type="entry name" value="PRK07231.1"/>
    <property type="match status" value="1"/>
</dbReference>
<name>A0A5J6MEB2_9PROT</name>
<feature type="domain" description="Ketoreductase" evidence="2">
    <location>
        <begin position="10"/>
        <end position="189"/>
    </location>
</feature>
<dbReference type="PANTHER" id="PTHR42760:SF40">
    <property type="entry name" value="3-OXOACYL-[ACYL-CARRIER-PROTEIN] REDUCTASE, CHLOROPLASTIC"/>
    <property type="match status" value="1"/>
</dbReference>
<comment type="similarity">
    <text evidence="1">Belongs to the short-chain dehydrogenases/reductases (SDR) family.</text>
</comment>
<dbReference type="PROSITE" id="PS00061">
    <property type="entry name" value="ADH_SHORT"/>
    <property type="match status" value="1"/>
</dbReference>
<reference evidence="3 4" key="1">
    <citation type="submission" date="2019-08" db="EMBL/GenBank/DDBJ databases">
        <title>Hyperibacter terrae gen. nov., sp. nov. and Hyperibacter viscosus sp. nov., two new members in the family Rhodospirillaceae isolated from the rhizosphere of Hypericum perforatum.</title>
        <authorList>
            <person name="Noviana Z."/>
        </authorList>
    </citation>
    <scope>NUCLEOTIDE SEQUENCE [LARGE SCALE GENOMIC DNA]</scope>
    <source>
        <strain evidence="3 4">R5913</strain>
    </source>
</reference>
<dbReference type="InterPro" id="IPR036291">
    <property type="entry name" value="NAD(P)-bd_dom_sf"/>
</dbReference>
<dbReference type="RefSeq" id="WP_151176216.1">
    <property type="nucleotide sequence ID" value="NZ_CP042906.1"/>
</dbReference>
<organism evidence="3 4">
    <name type="scientific">Hypericibacter terrae</name>
    <dbReference type="NCBI Taxonomy" id="2602015"/>
    <lineage>
        <taxon>Bacteria</taxon>
        <taxon>Pseudomonadati</taxon>
        <taxon>Pseudomonadota</taxon>
        <taxon>Alphaproteobacteria</taxon>
        <taxon>Rhodospirillales</taxon>
        <taxon>Dongiaceae</taxon>
        <taxon>Hypericibacter</taxon>
    </lineage>
</organism>
<evidence type="ECO:0000313" key="3">
    <source>
        <dbReference type="EMBL" id="QEX15794.1"/>
    </source>
</evidence>
<dbReference type="NCBIfam" id="NF004778">
    <property type="entry name" value="PRK06124.1"/>
    <property type="match status" value="1"/>
</dbReference>
<dbReference type="Proteomes" id="UP000326202">
    <property type="component" value="Chromosome"/>
</dbReference>
<dbReference type="GO" id="GO:0030497">
    <property type="term" value="P:fatty acid elongation"/>
    <property type="evidence" value="ECO:0007669"/>
    <property type="project" value="TreeGrafter"/>
</dbReference>
<dbReference type="PANTHER" id="PTHR42760">
    <property type="entry name" value="SHORT-CHAIN DEHYDROGENASES/REDUCTASES FAMILY MEMBER"/>
    <property type="match status" value="1"/>
</dbReference>
<accession>A0A5J6MEB2</accession>
<dbReference type="Gene3D" id="3.40.50.720">
    <property type="entry name" value="NAD(P)-binding Rossmann-like Domain"/>
    <property type="match status" value="1"/>
</dbReference>
<gene>
    <name evidence="3" type="ORF">FRZ44_10810</name>
</gene>
<dbReference type="Pfam" id="PF13561">
    <property type="entry name" value="adh_short_C2"/>
    <property type="match status" value="1"/>
</dbReference>
<proteinExistence type="inferred from homology"/>
<dbReference type="KEGG" id="htq:FRZ44_10810"/>
<protein>
    <submittedName>
        <fullName evidence="3">Gluconate 5-dehydrogenase</fullName>
    </submittedName>
</protein>
<dbReference type="PRINTS" id="PR00081">
    <property type="entry name" value="GDHRDH"/>
</dbReference>
<sequence length="254" mass="26488">MTGMFSLTGKVALVSGASRGLGWAMATGLAEAGAHVVINGRDEAKLALKAKELADRGLGASALAFDVTDEVAVRDAIPAIVARQGRLDIVIGNAGIQHRAALGDWKLADWQRVIDTNLSACFVLAREASAPMIRQGAGRIIFTTSIAANLARATIPAYVSAKSGLWGLTKALAAELGPQGITVNAIGPGYFETEMNEALLANDEFTAWVKGRTPLRRWGKPPEIAGAAVFLASDAASYVNGHQLMVDGGFGSVF</sequence>
<dbReference type="GO" id="GO:0016616">
    <property type="term" value="F:oxidoreductase activity, acting on the CH-OH group of donors, NAD or NADP as acceptor"/>
    <property type="evidence" value="ECO:0007669"/>
    <property type="project" value="TreeGrafter"/>
</dbReference>
<dbReference type="PRINTS" id="PR00080">
    <property type="entry name" value="SDRFAMILY"/>
</dbReference>
<dbReference type="InterPro" id="IPR057326">
    <property type="entry name" value="KR_dom"/>
</dbReference>
<evidence type="ECO:0000313" key="4">
    <source>
        <dbReference type="Proteomes" id="UP000326202"/>
    </source>
</evidence>
<dbReference type="InterPro" id="IPR002347">
    <property type="entry name" value="SDR_fam"/>
</dbReference>
<dbReference type="OrthoDB" id="286404at2"/>
<dbReference type="FunFam" id="3.40.50.720:FF:000084">
    <property type="entry name" value="Short-chain dehydrogenase reductase"/>
    <property type="match status" value="1"/>
</dbReference>
<keyword evidence="4" id="KW-1185">Reference proteome</keyword>
<evidence type="ECO:0000256" key="1">
    <source>
        <dbReference type="ARBA" id="ARBA00006484"/>
    </source>
</evidence>
<dbReference type="SMART" id="SM00822">
    <property type="entry name" value="PKS_KR"/>
    <property type="match status" value="1"/>
</dbReference>
<dbReference type="EMBL" id="CP042906">
    <property type="protein sequence ID" value="QEX15794.1"/>
    <property type="molecule type" value="Genomic_DNA"/>
</dbReference>
<evidence type="ECO:0000259" key="2">
    <source>
        <dbReference type="SMART" id="SM00822"/>
    </source>
</evidence>
<dbReference type="SUPFAM" id="SSF51735">
    <property type="entry name" value="NAD(P)-binding Rossmann-fold domains"/>
    <property type="match status" value="1"/>
</dbReference>
<dbReference type="AlphaFoldDB" id="A0A5J6MEB2"/>